<protein>
    <submittedName>
        <fullName evidence="2">BLUF domain-containing protein</fullName>
    </submittedName>
</protein>
<dbReference type="OrthoDB" id="1122028at2"/>
<dbReference type="GO" id="GO:0009882">
    <property type="term" value="F:blue light photoreceptor activity"/>
    <property type="evidence" value="ECO:0007669"/>
    <property type="project" value="InterPro"/>
</dbReference>
<dbReference type="SUPFAM" id="SSF54975">
    <property type="entry name" value="Acylphosphatase/BLUF domain-like"/>
    <property type="match status" value="1"/>
</dbReference>
<evidence type="ECO:0000259" key="1">
    <source>
        <dbReference type="PROSITE" id="PS50925"/>
    </source>
</evidence>
<reference evidence="2 3" key="1">
    <citation type="submission" date="2019-06" db="EMBL/GenBank/DDBJ databases">
        <authorList>
            <person name="Srinivasan S."/>
        </authorList>
    </citation>
    <scope>NUCLEOTIDE SEQUENCE [LARGE SCALE GENOMIC DNA]</scope>
    <source>
        <strain evidence="2 3">17J68-5</strain>
    </source>
</reference>
<dbReference type="AlphaFoldDB" id="A0A5B7ZVX2"/>
<sequence length="140" mass="16031">MLYSLIYTSQATVPLDEESRRLLLAQARSFNTARHLTGVLLHADGHFLQILEGAQEEVEALFDRIQQDPRHEGIRVVVRGPVRRREFPHWGMGFSQLSYPILARLRQLVRHSQAAVDSTRTALSLRDLLQPFVLHAVARE</sequence>
<dbReference type="InterPro" id="IPR036046">
    <property type="entry name" value="Acylphosphatase-like_dom_sf"/>
</dbReference>
<dbReference type="RefSeq" id="WP_139514193.1">
    <property type="nucleotide sequence ID" value="NZ_CP040896.1"/>
</dbReference>
<keyword evidence="3" id="KW-1185">Reference proteome</keyword>
<dbReference type="InterPro" id="IPR007024">
    <property type="entry name" value="BLUF_domain"/>
</dbReference>
<name>A0A5B7ZVX2_9BACT</name>
<evidence type="ECO:0000313" key="2">
    <source>
        <dbReference type="EMBL" id="QDA59118.1"/>
    </source>
</evidence>
<feature type="domain" description="BLUF" evidence="1">
    <location>
        <begin position="2"/>
        <end position="93"/>
    </location>
</feature>
<dbReference type="Proteomes" id="UP000305398">
    <property type="component" value="Chromosome"/>
</dbReference>
<dbReference type="PROSITE" id="PS50925">
    <property type="entry name" value="BLUF"/>
    <property type="match status" value="1"/>
</dbReference>
<dbReference type="EMBL" id="CP040896">
    <property type="protein sequence ID" value="QDA59118.1"/>
    <property type="molecule type" value="Genomic_DNA"/>
</dbReference>
<organism evidence="2 3">
    <name type="scientific">Hymenobacter jejuensis</name>
    <dbReference type="NCBI Taxonomy" id="2502781"/>
    <lineage>
        <taxon>Bacteria</taxon>
        <taxon>Pseudomonadati</taxon>
        <taxon>Bacteroidota</taxon>
        <taxon>Cytophagia</taxon>
        <taxon>Cytophagales</taxon>
        <taxon>Hymenobacteraceae</taxon>
        <taxon>Hymenobacter</taxon>
    </lineage>
</organism>
<dbReference type="GO" id="GO:0071949">
    <property type="term" value="F:FAD binding"/>
    <property type="evidence" value="ECO:0007669"/>
    <property type="project" value="InterPro"/>
</dbReference>
<dbReference type="SMART" id="SM01034">
    <property type="entry name" value="BLUF"/>
    <property type="match status" value="1"/>
</dbReference>
<accession>A0A5B7ZVX2</accession>
<gene>
    <name evidence="2" type="ORF">FHG12_02920</name>
</gene>
<evidence type="ECO:0000313" key="3">
    <source>
        <dbReference type="Proteomes" id="UP000305398"/>
    </source>
</evidence>
<dbReference type="KEGG" id="hyj:FHG12_02920"/>
<dbReference type="Pfam" id="PF04940">
    <property type="entry name" value="BLUF"/>
    <property type="match status" value="1"/>
</dbReference>
<proteinExistence type="predicted"/>
<dbReference type="Gene3D" id="3.30.70.100">
    <property type="match status" value="1"/>
</dbReference>